<dbReference type="Pfam" id="PF06127">
    <property type="entry name" value="Mpo1-like"/>
    <property type="match status" value="1"/>
</dbReference>
<organism evidence="2 3">
    <name type="scientific">Shewanella algidipiscicola</name>
    <dbReference type="NCBI Taxonomy" id="614070"/>
    <lineage>
        <taxon>Bacteria</taxon>
        <taxon>Pseudomonadati</taxon>
        <taxon>Pseudomonadota</taxon>
        <taxon>Gammaproteobacteria</taxon>
        <taxon>Alteromonadales</taxon>
        <taxon>Shewanellaceae</taxon>
        <taxon>Shewanella</taxon>
    </lineage>
</organism>
<reference evidence="2 3" key="1">
    <citation type="submission" date="2021-05" db="EMBL/GenBank/DDBJ databases">
        <title>Molecular characterization for Shewanella algae harboring chromosomal blaOXA-55-like strains isolated from clinical and environment sample.</title>
        <authorList>
            <person name="Ohama Y."/>
            <person name="Aoki K."/>
            <person name="Harada S."/>
            <person name="Moriya K."/>
            <person name="Ishii Y."/>
            <person name="Tateda K."/>
        </authorList>
    </citation>
    <scope>NUCLEOTIDE SEQUENCE [LARGE SCALE GENOMIC DNA]</scope>
    <source>
        <strain evidence="2 3">LMG 23746</strain>
    </source>
</reference>
<dbReference type="Proteomes" id="UP000761574">
    <property type="component" value="Unassembled WGS sequence"/>
</dbReference>
<dbReference type="PANTHER" id="PTHR28026:SF9">
    <property type="entry name" value="2-HYDROXY-PALMITIC ACID DIOXYGENASE MPO1"/>
    <property type="match status" value="1"/>
</dbReference>
<feature type="transmembrane region" description="Helical" evidence="1">
    <location>
        <begin position="21"/>
        <end position="42"/>
    </location>
</feature>
<accession>A0ABQ4PAC0</accession>
<keyword evidence="1" id="KW-1133">Transmembrane helix</keyword>
<keyword evidence="1" id="KW-0812">Transmembrane</keyword>
<keyword evidence="1" id="KW-0472">Membrane</keyword>
<sequence>MKSAVEQLSTYKSVHLNPTNIKTHFIGVPLIIWSAFVMLNTIPITFLKLTEPTLVLNVAGLCAVGVLIYYFKLHVRLALGLTLFIIPVLFSSYYVAQIEAAWIIALSVFVIGWVFQLIGHKYEKAKPAFIDDLNQLLIGPFFLMAELYFMMGFEQDLNQEITPLAVAKRRELEKGAPTA</sequence>
<keyword evidence="3" id="KW-1185">Reference proteome</keyword>
<gene>
    <name evidence="2" type="ORF">TUM4630_08950</name>
</gene>
<name>A0ABQ4PAC0_9GAMM</name>
<proteinExistence type="predicted"/>
<protein>
    <recommendedName>
        <fullName evidence="4">DUF962 domain-containing protein</fullName>
    </recommendedName>
</protein>
<evidence type="ECO:0000256" key="1">
    <source>
        <dbReference type="SAM" id="Phobius"/>
    </source>
</evidence>
<dbReference type="EMBL" id="BPFB01000008">
    <property type="protein sequence ID" value="GIU44096.1"/>
    <property type="molecule type" value="Genomic_DNA"/>
</dbReference>
<feature type="transmembrane region" description="Helical" evidence="1">
    <location>
        <begin position="54"/>
        <end position="71"/>
    </location>
</feature>
<dbReference type="PANTHER" id="PTHR28026">
    <property type="entry name" value="DUF962 DOMAIN PROTEIN (AFU_ORTHOLOGUE AFUA_8G05310)"/>
    <property type="match status" value="1"/>
</dbReference>
<evidence type="ECO:0000313" key="2">
    <source>
        <dbReference type="EMBL" id="GIU44096.1"/>
    </source>
</evidence>
<evidence type="ECO:0008006" key="4">
    <source>
        <dbReference type="Google" id="ProtNLM"/>
    </source>
</evidence>
<feature type="transmembrane region" description="Helical" evidence="1">
    <location>
        <begin position="101"/>
        <end position="119"/>
    </location>
</feature>
<comment type="caution">
    <text evidence="2">The sequence shown here is derived from an EMBL/GenBank/DDBJ whole genome shotgun (WGS) entry which is preliminary data.</text>
</comment>
<dbReference type="InterPro" id="IPR009305">
    <property type="entry name" value="Mpo1-like"/>
</dbReference>
<feature type="transmembrane region" description="Helical" evidence="1">
    <location>
        <begin position="78"/>
        <end position="95"/>
    </location>
</feature>
<dbReference type="RefSeq" id="WP_119978821.1">
    <property type="nucleotide sequence ID" value="NZ_BPFB01000008.1"/>
</dbReference>
<evidence type="ECO:0000313" key="3">
    <source>
        <dbReference type="Proteomes" id="UP000761574"/>
    </source>
</evidence>